<evidence type="ECO:0000256" key="2">
    <source>
        <dbReference type="ARBA" id="ARBA00022801"/>
    </source>
</evidence>
<gene>
    <name evidence="10" type="primary">LOC136995146</name>
</gene>
<dbReference type="PANTHER" id="PTHR24252:SF17">
    <property type="entry name" value="SUPPRESSOR OF TUMORIGENICITY 14 PROTEIN HOMOLOG-RELATED"/>
    <property type="match status" value="1"/>
</dbReference>
<dbReference type="CDD" id="cd00190">
    <property type="entry name" value="Tryp_SPc"/>
    <property type="match status" value="1"/>
</dbReference>
<feature type="domain" description="Peptidase S1" evidence="8">
    <location>
        <begin position="61"/>
        <end position="303"/>
    </location>
</feature>
<feature type="region of interest" description="Disordered" evidence="6">
    <location>
        <begin position="46"/>
        <end position="69"/>
    </location>
</feature>
<organism evidence="9 10">
    <name type="scientific">Apteryx mantelli</name>
    <name type="common">North Island brown kiwi</name>
    <dbReference type="NCBI Taxonomy" id="2696672"/>
    <lineage>
        <taxon>Eukaryota</taxon>
        <taxon>Metazoa</taxon>
        <taxon>Chordata</taxon>
        <taxon>Craniata</taxon>
        <taxon>Vertebrata</taxon>
        <taxon>Euteleostomi</taxon>
        <taxon>Archelosauria</taxon>
        <taxon>Archosauria</taxon>
        <taxon>Dinosauria</taxon>
        <taxon>Saurischia</taxon>
        <taxon>Theropoda</taxon>
        <taxon>Coelurosauria</taxon>
        <taxon>Aves</taxon>
        <taxon>Palaeognathae</taxon>
        <taxon>Apterygiformes</taxon>
        <taxon>Apterygidae</taxon>
        <taxon>Apteryx</taxon>
    </lineage>
</organism>
<dbReference type="InterPro" id="IPR009003">
    <property type="entry name" value="Peptidase_S1_PA"/>
</dbReference>
<dbReference type="PRINTS" id="PR00722">
    <property type="entry name" value="CHYMOTRYPSIN"/>
</dbReference>
<dbReference type="SMART" id="SM00020">
    <property type="entry name" value="Tryp_SPc"/>
    <property type="match status" value="1"/>
</dbReference>
<evidence type="ECO:0000256" key="3">
    <source>
        <dbReference type="ARBA" id="ARBA00022825"/>
    </source>
</evidence>
<feature type="signal peptide" evidence="7">
    <location>
        <begin position="1"/>
        <end position="24"/>
    </location>
</feature>
<dbReference type="InterPro" id="IPR018114">
    <property type="entry name" value="TRYPSIN_HIS"/>
</dbReference>
<dbReference type="InterPro" id="IPR001254">
    <property type="entry name" value="Trypsin_dom"/>
</dbReference>
<dbReference type="PANTHER" id="PTHR24252">
    <property type="entry name" value="ACROSIN-RELATED"/>
    <property type="match status" value="1"/>
</dbReference>
<dbReference type="Proteomes" id="UP001652627">
    <property type="component" value="Chromosome 38"/>
</dbReference>
<dbReference type="InterPro" id="IPR001314">
    <property type="entry name" value="Peptidase_S1A"/>
</dbReference>
<keyword evidence="7" id="KW-0732">Signal</keyword>
<proteinExistence type="predicted"/>
<dbReference type="RefSeq" id="XP_067171049.1">
    <property type="nucleotide sequence ID" value="XM_067314948.1"/>
</dbReference>
<dbReference type="PROSITE" id="PS00135">
    <property type="entry name" value="TRYPSIN_SER"/>
    <property type="match status" value="1"/>
</dbReference>
<name>A0ABM4G1I8_9AVES</name>
<dbReference type="InterPro" id="IPR043504">
    <property type="entry name" value="Peptidase_S1_PA_chymotrypsin"/>
</dbReference>
<accession>A0ABM4G1I8</accession>
<dbReference type="GeneID" id="136995146"/>
<protein>
    <submittedName>
        <fullName evidence="10">LOW QUALITY PROTEIN: serine protease 33-like</fullName>
    </submittedName>
</protein>
<dbReference type="SUPFAM" id="SSF50494">
    <property type="entry name" value="Trypsin-like serine proteases"/>
    <property type="match status" value="1"/>
</dbReference>
<evidence type="ECO:0000256" key="5">
    <source>
        <dbReference type="RuleBase" id="RU363034"/>
    </source>
</evidence>
<keyword evidence="1 5" id="KW-0645">Protease</keyword>
<keyword evidence="3 5" id="KW-0720">Serine protease</keyword>
<sequence length="340" mass="35018">MAAPGLFLAFLLLLLGGGPGLGRGCEDDGGDGDDVLPVVQPELTRSELGCGRPQAPGLSRNVGGEDAGPGEWPWQGSLLRRGTHVCGASLIAPRWVLTAAHCFQESQEPGDYAVLLGVRELAGPPGPGVAVPLGRVLPHPAYAGEATSGDIALAQLARPVAFSAAVLPVCLPGPALRFAPGTRCVATGWGDIKEGEDLPSPRRLQKLEVPIMAQATCRRLYGTDMGRELPPRRIQDDMMCAGYPEGLKDTCKGDSGGPLVCRAGGRWVLAGIVSWGEGCAVPKRPGVYTRVSAYAPWIARRVPGLPFVTAAAAAACTCAACAAPVACAAALLLLLALLGP</sequence>
<feature type="chain" id="PRO_5047512308" evidence="7">
    <location>
        <begin position="25"/>
        <end position="340"/>
    </location>
</feature>
<evidence type="ECO:0000313" key="10">
    <source>
        <dbReference type="RefSeq" id="XP_067171049.1"/>
    </source>
</evidence>
<evidence type="ECO:0000256" key="4">
    <source>
        <dbReference type="ARBA" id="ARBA00023157"/>
    </source>
</evidence>
<evidence type="ECO:0000256" key="1">
    <source>
        <dbReference type="ARBA" id="ARBA00022670"/>
    </source>
</evidence>
<dbReference type="Gene3D" id="2.40.10.10">
    <property type="entry name" value="Trypsin-like serine proteases"/>
    <property type="match status" value="2"/>
</dbReference>
<keyword evidence="9" id="KW-1185">Reference proteome</keyword>
<keyword evidence="4" id="KW-1015">Disulfide bond</keyword>
<reference evidence="10" key="1">
    <citation type="submission" date="2025-08" db="UniProtKB">
        <authorList>
            <consortium name="RefSeq"/>
        </authorList>
    </citation>
    <scope>IDENTIFICATION</scope>
    <source>
        <tissue evidence="10">Blood</tissue>
    </source>
</reference>
<keyword evidence="2 5" id="KW-0378">Hydrolase</keyword>
<evidence type="ECO:0000313" key="9">
    <source>
        <dbReference type="Proteomes" id="UP001652627"/>
    </source>
</evidence>
<evidence type="ECO:0000259" key="8">
    <source>
        <dbReference type="PROSITE" id="PS50240"/>
    </source>
</evidence>
<dbReference type="InterPro" id="IPR033116">
    <property type="entry name" value="TRYPSIN_SER"/>
</dbReference>
<dbReference type="Pfam" id="PF00089">
    <property type="entry name" value="Trypsin"/>
    <property type="match status" value="1"/>
</dbReference>
<dbReference type="PROSITE" id="PS00134">
    <property type="entry name" value="TRYPSIN_HIS"/>
    <property type="match status" value="1"/>
</dbReference>
<evidence type="ECO:0000256" key="6">
    <source>
        <dbReference type="SAM" id="MobiDB-lite"/>
    </source>
</evidence>
<dbReference type="PROSITE" id="PS50240">
    <property type="entry name" value="TRYPSIN_DOM"/>
    <property type="match status" value="1"/>
</dbReference>
<evidence type="ECO:0000256" key="7">
    <source>
        <dbReference type="SAM" id="SignalP"/>
    </source>
</evidence>